<evidence type="ECO:0000313" key="3">
    <source>
        <dbReference type="Proteomes" id="UP000677413"/>
    </source>
</evidence>
<feature type="compositionally biased region" description="Low complexity" evidence="1">
    <location>
        <begin position="17"/>
        <end position="26"/>
    </location>
</feature>
<reference evidence="2 3" key="1">
    <citation type="submission" date="2021-04" db="EMBL/GenBank/DDBJ databases">
        <authorList>
            <person name="Tang X."/>
            <person name="Zhou X."/>
            <person name="Chen X."/>
            <person name="Cernava T."/>
            <person name="Zhang C."/>
        </authorList>
    </citation>
    <scope>NUCLEOTIDE SEQUENCE [LARGE SCALE GENOMIC DNA]</scope>
    <source>
        <strain evidence="2 3">BH-SS-21</strain>
    </source>
</reference>
<gene>
    <name evidence="2" type="ORF">J8N05_19435</name>
</gene>
<dbReference type="AlphaFoldDB" id="A0A941B9R9"/>
<dbReference type="RefSeq" id="WP_210884493.1">
    <property type="nucleotide sequence ID" value="NZ_JAGPYQ010000001.1"/>
</dbReference>
<evidence type="ECO:0000256" key="1">
    <source>
        <dbReference type="SAM" id="MobiDB-lite"/>
    </source>
</evidence>
<dbReference type="Proteomes" id="UP000677413">
    <property type="component" value="Unassembled WGS sequence"/>
</dbReference>
<proteinExistence type="predicted"/>
<protein>
    <submittedName>
        <fullName evidence="2">DUF397 domain-containing protein</fullName>
    </submittedName>
</protein>
<keyword evidence="3" id="KW-1185">Reference proteome</keyword>
<name>A0A941B9R9_9ACTN</name>
<evidence type="ECO:0000313" key="2">
    <source>
        <dbReference type="EMBL" id="MBQ0850363.1"/>
    </source>
</evidence>
<organism evidence="2 3">
    <name type="scientific">Streptomyces liliiviolaceus</name>
    <dbReference type="NCBI Taxonomy" id="2823109"/>
    <lineage>
        <taxon>Bacteria</taxon>
        <taxon>Bacillati</taxon>
        <taxon>Actinomycetota</taxon>
        <taxon>Actinomycetes</taxon>
        <taxon>Kitasatosporales</taxon>
        <taxon>Streptomycetaceae</taxon>
        <taxon>Streptomyces</taxon>
    </lineage>
</organism>
<comment type="caution">
    <text evidence="2">The sequence shown here is derived from an EMBL/GenBank/DDBJ whole genome shotgun (WGS) entry which is preliminary data.</text>
</comment>
<sequence length="76" mass="7956">MRHTRQAPTDLGPGGWPSPWTGSSGSARGDVKLLDEQRVAVQQSDGENGASVVWSARAVVEFVTGAKASSADFLLT</sequence>
<accession>A0A941B9R9</accession>
<feature type="region of interest" description="Disordered" evidence="1">
    <location>
        <begin position="1"/>
        <end position="29"/>
    </location>
</feature>
<dbReference type="EMBL" id="JAGPYQ010000001">
    <property type="protein sequence ID" value="MBQ0850363.1"/>
    <property type="molecule type" value="Genomic_DNA"/>
</dbReference>